<keyword evidence="13 16" id="KW-0472">Membrane</keyword>
<evidence type="ECO:0000256" key="6">
    <source>
        <dbReference type="ARBA" id="ARBA00022660"/>
    </source>
</evidence>
<keyword evidence="7 16" id="KW-0812">Transmembrane</keyword>
<keyword evidence="8" id="KW-1278">Translocase</keyword>
<keyword evidence="11" id="KW-0520">NAD</keyword>
<evidence type="ECO:0000256" key="1">
    <source>
        <dbReference type="ARBA" id="ARBA00004225"/>
    </source>
</evidence>
<protein>
    <recommendedName>
        <fullName evidence="4">NADH-ubiquinone oxidoreductase chain 6</fullName>
        <ecNumber evidence="3">7.1.1.2</ecNumber>
    </recommendedName>
    <alternativeName>
        <fullName evidence="14">NADH dehydrogenase subunit 6</fullName>
    </alternativeName>
</protein>
<evidence type="ECO:0000256" key="11">
    <source>
        <dbReference type="ARBA" id="ARBA00023027"/>
    </source>
</evidence>
<dbReference type="PANTHER" id="PTHR11435">
    <property type="entry name" value="NADH UBIQUINONE OXIDOREDUCTASE SUBUNIT ND6"/>
    <property type="match status" value="1"/>
</dbReference>
<evidence type="ECO:0000256" key="3">
    <source>
        <dbReference type="ARBA" id="ARBA00012944"/>
    </source>
</evidence>
<dbReference type="CTD" id="4541"/>
<evidence type="ECO:0000256" key="2">
    <source>
        <dbReference type="ARBA" id="ARBA00005698"/>
    </source>
</evidence>
<evidence type="ECO:0000256" key="5">
    <source>
        <dbReference type="ARBA" id="ARBA00022448"/>
    </source>
</evidence>
<dbReference type="AlphaFoldDB" id="A0A0N7AG68"/>
<dbReference type="GO" id="GO:0008137">
    <property type="term" value="F:NADH dehydrogenase (ubiquinone) activity"/>
    <property type="evidence" value="ECO:0007669"/>
    <property type="project" value="UniProtKB-EC"/>
</dbReference>
<evidence type="ECO:0000256" key="15">
    <source>
        <dbReference type="ARBA" id="ARBA00049551"/>
    </source>
</evidence>
<feature type="transmembrane region" description="Helical" evidence="16">
    <location>
        <begin position="133"/>
        <end position="154"/>
    </location>
</feature>
<dbReference type="GeneID" id="67122712"/>
<dbReference type="EC" id="7.1.1.2" evidence="3"/>
<evidence type="ECO:0000256" key="13">
    <source>
        <dbReference type="ARBA" id="ARBA00023136"/>
    </source>
</evidence>
<evidence type="ECO:0000313" key="17">
    <source>
        <dbReference type="EMBL" id="AJG02895.1"/>
    </source>
</evidence>
<gene>
    <name evidence="17" type="primary">ND6</name>
</gene>
<dbReference type="RefSeq" id="YP_010133443.1">
    <property type="nucleotide sequence ID" value="NC_056774.1"/>
</dbReference>
<evidence type="ECO:0000256" key="14">
    <source>
        <dbReference type="ARBA" id="ARBA00031019"/>
    </source>
</evidence>
<evidence type="ECO:0000256" key="16">
    <source>
        <dbReference type="SAM" id="Phobius"/>
    </source>
</evidence>
<reference evidence="17" key="1">
    <citation type="submission" date="2014-09" db="EMBL/GenBank/DDBJ databases">
        <authorList>
            <person name="Magalhaes I.L.F."/>
            <person name="Oliveira U."/>
            <person name="Santos F.R."/>
            <person name="Vidigal T.H.D.A."/>
            <person name="Brescovit A.D."/>
            <person name="Santos A.J."/>
        </authorList>
    </citation>
    <scope>NUCLEOTIDE SEQUENCE</scope>
</reference>
<organism evidence="17">
    <name type="scientific">Lethocerus indicus</name>
    <name type="common">Giant water bug</name>
    <dbReference type="NCBI Taxonomy" id="212017"/>
    <lineage>
        <taxon>Eukaryota</taxon>
        <taxon>Metazoa</taxon>
        <taxon>Ecdysozoa</taxon>
        <taxon>Arthropoda</taxon>
        <taxon>Hexapoda</taxon>
        <taxon>Insecta</taxon>
        <taxon>Pterygota</taxon>
        <taxon>Neoptera</taxon>
        <taxon>Paraneoptera</taxon>
        <taxon>Hemiptera</taxon>
        <taxon>Heteroptera</taxon>
        <taxon>Panheteroptera</taxon>
        <taxon>Nepomorpha</taxon>
        <taxon>Belostomatidae</taxon>
        <taxon>Lethocerinae</taxon>
        <taxon>Lethocerus</taxon>
    </lineage>
</organism>
<geneLocation type="mitochondrion" evidence="17"/>
<comment type="subcellular location">
    <subcellularLocation>
        <location evidence="1">Mitochondrion membrane</location>
        <topology evidence="1">Multi-pass membrane protein</topology>
    </subcellularLocation>
</comment>
<feature type="transmembrane region" description="Helical" evidence="16">
    <location>
        <begin position="80"/>
        <end position="97"/>
    </location>
</feature>
<keyword evidence="6" id="KW-0679">Respiratory chain</keyword>
<name>A0A0N7AG68_LETIN</name>
<dbReference type="PANTHER" id="PTHR11435:SF1">
    <property type="entry name" value="NADH-UBIQUINONE OXIDOREDUCTASE CHAIN 6"/>
    <property type="match status" value="1"/>
</dbReference>
<proteinExistence type="inferred from homology"/>
<keyword evidence="5" id="KW-0813">Transport</keyword>
<dbReference type="EMBL" id="KM588201">
    <property type="protein sequence ID" value="AJG02895.1"/>
    <property type="molecule type" value="Genomic_DNA"/>
</dbReference>
<evidence type="ECO:0000256" key="10">
    <source>
        <dbReference type="ARBA" id="ARBA00022989"/>
    </source>
</evidence>
<dbReference type="InterPro" id="IPR050269">
    <property type="entry name" value="ComplexI_Subunit6"/>
</dbReference>
<keyword evidence="12 17" id="KW-0496">Mitochondrion</keyword>
<evidence type="ECO:0000256" key="8">
    <source>
        <dbReference type="ARBA" id="ARBA00022967"/>
    </source>
</evidence>
<sequence length="163" mass="18509">MMMTAMAMMAMMMTTMKHPLSMGGILMIQTMLVSLMTGMMINSFMFSYMLMLIMLGGMLVLFMYMSSVASNEKFKSSIKMTMIVITTMTISMATMMMSDKMMTSMEMPTQMMMMENDQTLTVIKLFNGQTMAITIMMILYLLVTMIVVSFIANIQEGPMRKKS</sequence>
<comment type="similarity">
    <text evidence="2">Belongs to the complex I subunit 6 family.</text>
</comment>
<evidence type="ECO:0000256" key="12">
    <source>
        <dbReference type="ARBA" id="ARBA00023128"/>
    </source>
</evidence>
<accession>A0A0N7AG68</accession>
<comment type="catalytic activity">
    <reaction evidence="15">
        <text>a ubiquinone + NADH + 5 H(+)(in) = a ubiquinol + NAD(+) + 4 H(+)(out)</text>
        <dbReference type="Rhea" id="RHEA:29091"/>
        <dbReference type="Rhea" id="RHEA-COMP:9565"/>
        <dbReference type="Rhea" id="RHEA-COMP:9566"/>
        <dbReference type="ChEBI" id="CHEBI:15378"/>
        <dbReference type="ChEBI" id="CHEBI:16389"/>
        <dbReference type="ChEBI" id="CHEBI:17976"/>
        <dbReference type="ChEBI" id="CHEBI:57540"/>
        <dbReference type="ChEBI" id="CHEBI:57945"/>
        <dbReference type="EC" id="7.1.1.2"/>
    </reaction>
</comment>
<evidence type="ECO:0000256" key="4">
    <source>
        <dbReference type="ARBA" id="ARBA00021095"/>
    </source>
</evidence>
<evidence type="ECO:0000256" key="9">
    <source>
        <dbReference type="ARBA" id="ARBA00022982"/>
    </source>
</evidence>
<evidence type="ECO:0000256" key="7">
    <source>
        <dbReference type="ARBA" id="ARBA00022692"/>
    </source>
</evidence>
<keyword evidence="9" id="KW-0249">Electron transport</keyword>
<keyword evidence="10 16" id="KW-1133">Transmembrane helix</keyword>
<dbReference type="GO" id="GO:0031966">
    <property type="term" value="C:mitochondrial membrane"/>
    <property type="evidence" value="ECO:0007669"/>
    <property type="project" value="UniProtKB-SubCell"/>
</dbReference>